<feature type="repeat" description="TPR" evidence="1">
    <location>
        <begin position="340"/>
        <end position="373"/>
    </location>
</feature>
<proteinExistence type="predicted"/>
<keyword evidence="3" id="KW-1185">Reference proteome</keyword>
<evidence type="ECO:0000313" key="3">
    <source>
        <dbReference type="Proteomes" id="UP001183420"/>
    </source>
</evidence>
<dbReference type="RefSeq" id="WP_311601863.1">
    <property type="nucleotide sequence ID" value="NZ_JAVREM010000044.1"/>
</dbReference>
<dbReference type="Proteomes" id="UP001183420">
    <property type="component" value="Unassembled WGS sequence"/>
</dbReference>
<accession>A0ABU2LVM7</accession>
<dbReference type="InterPro" id="IPR019734">
    <property type="entry name" value="TPR_rpt"/>
</dbReference>
<evidence type="ECO:0000313" key="2">
    <source>
        <dbReference type="EMBL" id="MDT0321631.1"/>
    </source>
</evidence>
<evidence type="ECO:0000256" key="1">
    <source>
        <dbReference type="PROSITE-ProRule" id="PRU00339"/>
    </source>
</evidence>
<dbReference type="PROSITE" id="PS50005">
    <property type="entry name" value="TPR"/>
    <property type="match status" value="1"/>
</dbReference>
<organism evidence="2 3">
    <name type="scientific">Streptomyces millisiae</name>
    <dbReference type="NCBI Taxonomy" id="3075542"/>
    <lineage>
        <taxon>Bacteria</taxon>
        <taxon>Bacillati</taxon>
        <taxon>Actinomycetota</taxon>
        <taxon>Actinomycetes</taxon>
        <taxon>Kitasatosporales</taxon>
        <taxon>Streptomycetaceae</taxon>
        <taxon>Streptomyces</taxon>
    </lineage>
</organism>
<sequence length="454" mass="49030">MGRRQPNRSLAALLTEADWTAGELARAVNALGVRYGLRLRYDRTAIAHWLDGSRPRPPVPGLVAQAFGRRIGRVVHVGETGLTPVASPAHETVLTTGDFIQRLSALCRADADPASRLALNRQMFTATDVRLPDWPAPVTPATGPGGATGGSGRPVDDPRLTDVVVIFTDLTEKYGGAHARSALGAYLADDVRYRLLAASHQDAQDFSLLGGSARLTHLLGWMAVDAGLPNFGYHCYWSALEQAHRAGERNVFPLTLRAMSMLALRLDDVPHARQWARSALEGAGPTVPPAVLARLYAGRATVRAVDGERRAALDDLLAAERHLEAADQGDADPFRRYPLAAFLHRRGEVLLALGDRAEAVSAFRESLAARPPNHRIARVLTHTHLSRTLLALGELETALDECRQALGHYEFTASHRATTALTAVGRALAPYRRHAGARELRARITEATGPGGAR</sequence>
<gene>
    <name evidence="2" type="ORF">RNC47_25195</name>
</gene>
<dbReference type="EMBL" id="JAVREM010000044">
    <property type="protein sequence ID" value="MDT0321631.1"/>
    <property type="molecule type" value="Genomic_DNA"/>
</dbReference>
<dbReference type="Gene3D" id="1.25.40.10">
    <property type="entry name" value="Tetratricopeptide repeat domain"/>
    <property type="match status" value="1"/>
</dbReference>
<dbReference type="SUPFAM" id="SSF48452">
    <property type="entry name" value="TPR-like"/>
    <property type="match status" value="1"/>
</dbReference>
<dbReference type="SMART" id="SM00028">
    <property type="entry name" value="TPR"/>
    <property type="match status" value="2"/>
</dbReference>
<keyword evidence="1" id="KW-0802">TPR repeat</keyword>
<protein>
    <submittedName>
        <fullName evidence="2">Tetratricopeptide repeat protein</fullName>
    </submittedName>
</protein>
<name>A0ABU2LVM7_9ACTN</name>
<comment type="caution">
    <text evidence="2">The sequence shown here is derived from an EMBL/GenBank/DDBJ whole genome shotgun (WGS) entry which is preliminary data.</text>
</comment>
<reference evidence="3" key="1">
    <citation type="submission" date="2023-07" db="EMBL/GenBank/DDBJ databases">
        <title>30 novel species of actinomycetes from the DSMZ collection.</title>
        <authorList>
            <person name="Nouioui I."/>
        </authorList>
    </citation>
    <scope>NUCLEOTIDE SEQUENCE [LARGE SCALE GENOMIC DNA]</scope>
    <source>
        <strain evidence="3">DSM 44918</strain>
    </source>
</reference>
<dbReference type="InterPro" id="IPR011990">
    <property type="entry name" value="TPR-like_helical_dom_sf"/>
</dbReference>